<sequence length="131" mass="15340">MIDTIYLNLMKGALTGKKEDLKELKKCKKDLKTKHQEFTDWKKNIKKPGLSSTTWQGSLADSFKSARNKMKTEYNNIEGKQFDELFKKINKAISSLESDIQSLKEDIHSQEKKIEKQEKLQKEKEKNKAHH</sequence>
<organism evidence="2 3">
    <name type="scientific">Bacillus changyiensis</name>
    <dbReference type="NCBI Taxonomy" id="3004103"/>
    <lineage>
        <taxon>Bacteria</taxon>
        <taxon>Bacillati</taxon>
        <taxon>Bacillota</taxon>
        <taxon>Bacilli</taxon>
        <taxon>Bacillales</taxon>
        <taxon>Bacillaceae</taxon>
        <taxon>Bacillus</taxon>
    </lineage>
</organism>
<proteinExistence type="predicted"/>
<accession>A0ABT4X2Y9</accession>
<dbReference type="EMBL" id="JAQKAB010000004">
    <property type="protein sequence ID" value="MDA7026457.1"/>
    <property type="molecule type" value="Genomic_DNA"/>
</dbReference>
<name>A0ABT4X2Y9_9BACI</name>
<dbReference type="Proteomes" id="UP001211894">
    <property type="component" value="Unassembled WGS sequence"/>
</dbReference>
<reference evidence="2 3" key="1">
    <citation type="submission" date="2023-01" db="EMBL/GenBank/DDBJ databases">
        <title>Bacillus changyiensis sp. nov., isolated from a coastal deposit.</title>
        <authorList>
            <person name="Xiao G."/>
            <person name="Lai Q."/>
            <person name="Hu Z."/>
            <person name="Shao Z."/>
        </authorList>
    </citation>
    <scope>NUCLEOTIDE SEQUENCE [LARGE SCALE GENOMIC DNA]</scope>
    <source>
        <strain evidence="2 3">CLL-7-23</strain>
    </source>
</reference>
<gene>
    <name evidence="2" type="ORF">PJ311_07485</name>
</gene>
<comment type="caution">
    <text evidence="2">The sequence shown here is derived from an EMBL/GenBank/DDBJ whole genome shotgun (WGS) entry which is preliminary data.</text>
</comment>
<evidence type="ECO:0000256" key="1">
    <source>
        <dbReference type="SAM" id="MobiDB-lite"/>
    </source>
</evidence>
<dbReference type="Pfam" id="PF16888">
    <property type="entry name" value="YwqH-like"/>
    <property type="match status" value="1"/>
</dbReference>
<evidence type="ECO:0000313" key="3">
    <source>
        <dbReference type="Proteomes" id="UP001211894"/>
    </source>
</evidence>
<feature type="region of interest" description="Disordered" evidence="1">
    <location>
        <begin position="107"/>
        <end position="131"/>
    </location>
</feature>
<dbReference type="RefSeq" id="WP_271340316.1">
    <property type="nucleotide sequence ID" value="NZ_JAQKAB010000004.1"/>
</dbReference>
<keyword evidence="3" id="KW-1185">Reference proteome</keyword>
<evidence type="ECO:0000313" key="2">
    <source>
        <dbReference type="EMBL" id="MDA7026457.1"/>
    </source>
</evidence>
<dbReference type="InterPro" id="IPR031681">
    <property type="entry name" value="YwqH-like"/>
</dbReference>
<protein>
    <submittedName>
        <fullName evidence="2">DUF5082 family protein</fullName>
    </submittedName>
</protein>